<comment type="caution">
    <text evidence="9">The sequence shown here is derived from an EMBL/GenBank/DDBJ whole genome shotgun (WGS) entry which is preliminary data.</text>
</comment>
<keyword evidence="6 7" id="KW-0472">Membrane</keyword>
<dbReference type="EMBL" id="NSJF01000006">
    <property type="protein sequence ID" value="PAT33787.1"/>
    <property type="molecule type" value="Genomic_DNA"/>
</dbReference>
<feature type="transmembrane region" description="Helical" evidence="7">
    <location>
        <begin position="150"/>
        <end position="169"/>
    </location>
</feature>
<comment type="similarity">
    <text evidence="2">Belongs to the acyltransferase 3 family.</text>
</comment>
<dbReference type="GO" id="GO:0009246">
    <property type="term" value="P:enterobacterial common antigen biosynthetic process"/>
    <property type="evidence" value="ECO:0007669"/>
    <property type="project" value="TreeGrafter"/>
</dbReference>
<protein>
    <recommendedName>
        <fullName evidence="8">Acyltransferase 3 domain-containing protein</fullName>
    </recommendedName>
</protein>
<organism evidence="9 10">
    <name type="scientific">Vandammella animalimorsus</name>
    <dbReference type="NCBI Taxonomy" id="2029117"/>
    <lineage>
        <taxon>Bacteria</taxon>
        <taxon>Pseudomonadati</taxon>
        <taxon>Pseudomonadota</taxon>
        <taxon>Betaproteobacteria</taxon>
        <taxon>Burkholderiales</taxon>
        <taxon>Comamonadaceae</taxon>
        <taxon>Vandammella</taxon>
    </lineage>
</organism>
<dbReference type="Proteomes" id="UP000217999">
    <property type="component" value="Unassembled WGS sequence"/>
</dbReference>
<feature type="transmembrane region" description="Helical" evidence="7">
    <location>
        <begin position="69"/>
        <end position="90"/>
    </location>
</feature>
<evidence type="ECO:0000256" key="3">
    <source>
        <dbReference type="ARBA" id="ARBA00022475"/>
    </source>
</evidence>
<evidence type="ECO:0000313" key="10">
    <source>
        <dbReference type="Proteomes" id="UP000217999"/>
    </source>
</evidence>
<evidence type="ECO:0000256" key="5">
    <source>
        <dbReference type="ARBA" id="ARBA00022989"/>
    </source>
</evidence>
<feature type="transmembrane region" description="Helical" evidence="7">
    <location>
        <begin position="270"/>
        <end position="289"/>
    </location>
</feature>
<evidence type="ECO:0000256" key="1">
    <source>
        <dbReference type="ARBA" id="ARBA00004651"/>
    </source>
</evidence>
<keyword evidence="4 7" id="KW-0812">Transmembrane</keyword>
<sequence>MSGAPPDSTQSLIGSVAERPVHSVWIDNARLLACAAVVLLHVAASAVVYAPLGSADWWAGNAWDAAMRWSVPVFVMLSGCLLLTPHSAAASWQAQRRRMARVLAPLLFWGLFYNAWLLLQQAQLPSSLSAAWQALAAGLARSWLAGAPHFHLWFLSMLAGLYLLTPWLSRHSAAMPTAQRRALSLALLAIAAMLSLVQHGGLRLLPALFFTLWLPFLGYYLYGSTLQQAPATAPRRSAAAPLLFGLAMLATMFGLYAVALRHGLAAGLYFYDYFSPGVIAMSLAAVHLLRRLQRPLLGRATSAVARHTLGIYLLHPLVLDAIGSYRLLRPDALTQWAFIPLVAACTLLISLLLSALLARLPGLRCVV</sequence>
<feature type="transmembrane region" description="Helical" evidence="7">
    <location>
        <begin position="309"/>
        <end position="328"/>
    </location>
</feature>
<evidence type="ECO:0000259" key="8">
    <source>
        <dbReference type="Pfam" id="PF01757"/>
    </source>
</evidence>
<comment type="subcellular location">
    <subcellularLocation>
        <location evidence="1">Cell membrane</location>
        <topology evidence="1">Multi-pass membrane protein</topology>
    </subcellularLocation>
</comment>
<dbReference type="AlphaFoldDB" id="A0A2A2A7P7"/>
<dbReference type="Pfam" id="PF01757">
    <property type="entry name" value="Acyl_transf_3"/>
    <property type="match status" value="1"/>
</dbReference>
<reference evidence="9 10" key="1">
    <citation type="submission" date="2017-08" db="EMBL/GenBank/DDBJ databases">
        <title>WGS of Clinical strains of the CDC Group NO-1 linked to zoonotic infections in humans.</title>
        <authorList>
            <person name="Bernier A.-M."/>
            <person name="Bernard K."/>
        </authorList>
    </citation>
    <scope>NUCLEOTIDE SEQUENCE [LARGE SCALE GENOMIC DNA]</scope>
    <source>
        <strain evidence="9 10">NML03-0146</strain>
    </source>
</reference>
<dbReference type="GO" id="GO:0005886">
    <property type="term" value="C:plasma membrane"/>
    <property type="evidence" value="ECO:0007669"/>
    <property type="project" value="UniProtKB-SubCell"/>
</dbReference>
<feature type="transmembrane region" description="Helical" evidence="7">
    <location>
        <begin position="102"/>
        <end position="119"/>
    </location>
</feature>
<evidence type="ECO:0000313" key="9">
    <source>
        <dbReference type="EMBL" id="PAT33787.1"/>
    </source>
</evidence>
<feature type="transmembrane region" description="Helical" evidence="7">
    <location>
        <begin position="242"/>
        <end position="264"/>
    </location>
</feature>
<accession>A0A2A2A7P7</accession>
<dbReference type="InterPro" id="IPR002656">
    <property type="entry name" value="Acyl_transf_3_dom"/>
</dbReference>
<feature type="domain" description="Acyltransferase 3" evidence="8">
    <location>
        <begin position="24"/>
        <end position="354"/>
    </location>
</feature>
<feature type="transmembrane region" description="Helical" evidence="7">
    <location>
        <begin position="334"/>
        <end position="358"/>
    </location>
</feature>
<dbReference type="PANTHER" id="PTHR40074:SF2">
    <property type="entry name" value="O-ACETYLTRANSFERASE WECH"/>
    <property type="match status" value="1"/>
</dbReference>
<proteinExistence type="inferred from homology"/>
<dbReference type="RefSeq" id="WP_095550421.1">
    <property type="nucleotide sequence ID" value="NZ_NSJF01000006.1"/>
</dbReference>
<dbReference type="PANTHER" id="PTHR40074">
    <property type="entry name" value="O-ACETYLTRANSFERASE WECH"/>
    <property type="match status" value="1"/>
</dbReference>
<dbReference type="GO" id="GO:0016413">
    <property type="term" value="F:O-acetyltransferase activity"/>
    <property type="evidence" value="ECO:0007669"/>
    <property type="project" value="TreeGrafter"/>
</dbReference>
<gene>
    <name evidence="9" type="ORF">CK620_11565</name>
</gene>
<evidence type="ECO:0000256" key="2">
    <source>
        <dbReference type="ARBA" id="ARBA00007400"/>
    </source>
</evidence>
<evidence type="ECO:0000256" key="7">
    <source>
        <dbReference type="SAM" id="Phobius"/>
    </source>
</evidence>
<feature type="transmembrane region" description="Helical" evidence="7">
    <location>
        <begin position="29"/>
        <end position="49"/>
    </location>
</feature>
<evidence type="ECO:0000256" key="4">
    <source>
        <dbReference type="ARBA" id="ARBA00022692"/>
    </source>
</evidence>
<feature type="transmembrane region" description="Helical" evidence="7">
    <location>
        <begin position="181"/>
        <end position="198"/>
    </location>
</feature>
<feature type="transmembrane region" description="Helical" evidence="7">
    <location>
        <begin position="204"/>
        <end position="222"/>
    </location>
</feature>
<name>A0A2A2A7P7_9BURK</name>
<keyword evidence="3" id="KW-1003">Cell membrane</keyword>
<evidence type="ECO:0000256" key="6">
    <source>
        <dbReference type="ARBA" id="ARBA00023136"/>
    </source>
</evidence>
<keyword evidence="5 7" id="KW-1133">Transmembrane helix</keyword>